<organism evidence="11 12">
    <name type="scientific">Marinimicrobium koreense</name>
    <dbReference type="NCBI Taxonomy" id="306545"/>
    <lineage>
        <taxon>Bacteria</taxon>
        <taxon>Pseudomonadati</taxon>
        <taxon>Pseudomonadota</taxon>
        <taxon>Gammaproteobacteria</taxon>
        <taxon>Cellvibrionales</taxon>
        <taxon>Cellvibrionaceae</taxon>
        <taxon>Marinimicrobium</taxon>
    </lineage>
</organism>
<proteinExistence type="inferred from homology"/>
<keyword evidence="12" id="KW-1185">Reference proteome</keyword>
<dbReference type="OrthoDB" id="2085311at2"/>
<evidence type="ECO:0000256" key="7">
    <source>
        <dbReference type="ARBA" id="ARBA00023136"/>
    </source>
</evidence>
<feature type="transmembrane region" description="Helical" evidence="9">
    <location>
        <begin position="89"/>
        <end position="108"/>
    </location>
</feature>
<keyword evidence="4 9" id="KW-0997">Cell inner membrane</keyword>
<evidence type="ECO:0000256" key="6">
    <source>
        <dbReference type="ARBA" id="ARBA00022989"/>
    </source>
</evidence>
<evidence type="ECO:0000256" key="4">
    <source>
        <dbReference type="ARBA" id="ARBA00022519"/>
    </source>
</evidence>
<evidence type="ECO:0000256" key="8">
    <source>
        <dbReference type="ARBA" id="ARBA00038436"/>
    </source>
</evidence>
<feature type="transmembrane region" description="Helical" evidence="9">
    <location>
        <begin position="128"/>
        <end position="147"/>
    </location>
</feature>
<dbReference type="AlphaFoldDB" id="A0A3N1NW19"/>
<dbReference type="InterPro" id="IPR007387">
    <property type="entry name" value="TRAP_DctQ"/>
</dbReference>
<accession>A0A3N1NW19</accession>
<comment type="subcellular location">
    <subcellularLocation>
        <location evidence="1 9">Cell inner membrane</location>
        <topology evidence="1 9">Multi-pass membrane protein</topology>
    </subcellularLocation>
</comment>
<dbReference type="InterPro" id="IPR055348">
    <property type="entry name" value="DctQ"/>
</dbReference>
<comment type="subunit">
    <text evidence="9">The complex comprises the extracytoplasmic solute receptor protein and the two transmembrane proteins.</text>
</comment>
<keyword evidence="3" id="KW-1003">Cell membrane</keyword>
<sequence>MNSVMRVIDRALAWVLMVLMAVMVIDVTWQVVTRFILSEPSSVTEELARFLLVWIGLLGAAYAFRVRAHLGLDIVTSSLSRQAQVKTEILINVLCFAFAASVMVVGGFKLMMLTLDLNQLSPALQIPMGYIYSVVPISGILICLFAIDHIRLREIPGASEDLPID</sequence>
<evidence type="ECO:0000256" key="9">
    <source>
        <dbReference type="RuleBase" id="RU369079"/>
    </source>
</evidence>
<keyword evidence="5 9" id="KW-0812">Transmembrane</keyword>
<evidence type="ECO:0000256" key="3">
    <source>
        <dbReference type="ARBA" id="ARBA00022475"/>
    </source>
</evidence>
<dbReference type="GO" id="GO:0005886">
    <property type="term" value="C:plasma membrane"/>
    <property type="evidence" value="ECO:0007669"/>
    <property type="project" value="UniProtKB-SubCell"/>
</dbReference>
<dbReference type="PANTHER" id="PTHR35011">
    <property type="entry name" value="2,3-DIKETO-L-GULONATE TRAP TRANSPORTER SMALL PERMEASE PROTEIN YIAM"/>
    <property type="match status" value="1"/>
</dbReference>
<dbReference type="PANTHER" id="PTHR35011:SF2">
    <property type="entry name" value="2,3-DIKETO-L-GULONATE TRAP TRANSPORTER SMALL PERMEASE PROTEIN YIAM"/>
    <property type="match status" value="1"/>
</dbReference>
<evidence type="ECO:0000256" key="2">
    <source>
        <dbReference type="ARBA" id="ARBA00022448"/>
    </source>
</evidence>
<feature type="transmembrane region" description="Helical" evidence="9">
    <location>
        <begin position="47"/>
        <end position="68"/>
    </location>
</feature>
<feature type="transmembrane region" description="Helical" evidence="9">
    <location>
        <begin position="12"/>
        <end position="32"/>
    </location>
</feature>
<feature type="domain" description="Tripartite ATP-independent periplasmic transporters DctQ component" evidence="10">
    <location>
        <begin position="23"/>
        <end position="150"/>
    </location>
</feature>
<gene>
    <name evidence="11" type="ORF">EDC38_2848</name>
</gene>
<name>A0A3N1NW19_9GAMM</name>
<evidence type="ECO:0000313" key="11">
    <source>
        <dbReference type="EMBL" id="ROQ18620.1"/>
    </source>
</evidence>
<dbReference type="EMBL" id="RJUK01000002">
    <property type="protein sequence ID" value="ROQ18620.1"/>
    <property type="molecule type" value="Genomic_DNA"/>
</dbReference>
<evidence type="ECO:0000256" key="5">
    <source>
        <dbReference type="ARBA" id="ARBA00022692"/>
    </source>
</evidence>
<protein>
    <recommendedName>
        <fullName evidence="9">TRAP transporter small permease protein</fullName>
    </recommendedName>
</protein>
<dbReference type="GO" id="GO:0022857">
    <property type="term" value="F:transmembrane transporter activity"/>
    <property type="evidence" value="ECO:0007669"/>
    <property type="project" value="UniProtKB-UniRule"/>
</dbReference>
<dbReference type="GO" id="GO:0015740">
    <property type="term" value="P:C4-dicarboxylate transport"/>
    <property type="evidence" value="ECO:0007669"/>
    <property type="project" value="TreeGrafter"/>
</dbReference>
<keyword evidence="2 9" id="KW-0813">Transport</keyword>
<keyword evidence="7 9" id="KW-0472">Membrane</keyword>
<evidence type="ECO:0000256" key="1">
    <source>
        <dbReference type="ARBA" id="ARBA00004429"/>
    </source>
</evidence>
<keyword evidence="6 9" id="KW-1133">Transmembrane helix</keyword>
<evidence type="ECO:0000259" key="10">
    <source>
        <dbReference type="Pfam" id="PF04290"/>
    </source>
</evidence>
<dbReference type="Proteomes" id="UP000273643">
    <property type="component" value="Unassembled WGS sequence"/>
</dbReference>
<comment type="function">
    <text evidence="9">Part of the tripartite ATP-independent periplasmic (TRAP) transport system.</text>
</comment>
<dbReference type="Pfam" id="PF04290">
    <property type="entry name" value="DctQ"/>
    <property type="match status" value="1"/>
</dbReference>
<comment type="similarity">
    <text evidence="8 9">Belongs to the TRAP transporter small permease family.</text>
</comment>
<evidence type="ECO:0000313" key="12">
    <source>
        <dbReference type="Proteomes" id="UP000273643"/>
    </source>
</evidence>
<reference evidence="11 12" key="1">
    <citation type="submission" date="2018-11" db="EMBL/GenBank/DDBJ databases">
        <title>Genomic Encyclopedia of Type Strains, Phase IV (KMG-IV): sequencing the most valuable type-strain genomes for metagenomic binning, comparative biology and taxonomic classification.</title>
        <authorList>
            <person name="Goeker M."/>
        </authorList>
    </citation>
    <scope>NUCLEOTIDE SEQUENCE [LARGE SCALE GENOMIC DNA]</scope>
    <source>
        <strain evidence="11 12">DSM 16974</strain>
    </source>
</reference>
<comment type="caution">
    <text evidence="11">The sequence shown here is derived from an EMBL/GenBank/DDBJ whole genome shotgun (WGS) entry which is preliminary data.</text>
</comment>